<comment type="catalytic activity">
    <reaction evidence="1">
        <text>S-ubiquitinyl-[E2 ubiquitin-conjugating enzyme]-L-cysteine + [acceptor protein]-L-lysine = [E2 ubiquitin-conjugating enzyme]-L-cysteine + N(6)-ubiquitinyl-[acceptor protein]-L-lysine.</text>
        <dbReference type="EC" id="2.3.2.26"/>
    </reaction>
</comment>
<dbReference type="InterPro" id="IPR000569">
    <property type="entry name" value="HECT_dom"/>
</dbReference>
<keyword evidence="10" id="KW-1185">Reference proteome</keyword>
<gene>
    <name evidence="9" type="primary">UFD4</name>
    <name evidence="9" type="ORF">ZYGM_001691</name>
</gene>
<dbReference type="EC" id="2.3.2.26" evidence="3"/>
<dbReference type="SMART" id="SM00119">
    <property type="entry name" value="HECTc"/>
    <property type="match status" value="1"/>
</dbReference>
<evidence type="ECO:0000256" key="3">
    <source>
        <dbReference type="ARBA" id="ARBA00012485"/>
    </source>
</evidence>
<dbReference type="Gene3D" id="3.30.2410.10">
    <property type="entry name" value="Hect, E3 ligase catalytic domain"/>
    <property type="match status" value="1"/>
</dbReference>
<dbReference type="GO" id="GO:0043161">
    <property type="term" value="P:proteasome-mediated ubiquitin-dependent protein catabolic process"/>
    <property type="evidence" value="ECO:0007669"/>
    <property type="project" value="TreeGrafter"/>
</dbReference>
<dbReference type="Pfam" id="PF00632">
    <property type="entry name" value="HECT"/>
    <property type="match status" value="1"/>
</dbReference>
<sequence>MDDHDLHSGSSDYMVDEHSSMEGQDEYEYPDESPSDGGHEASSDRDQDVFIDYDSAEHEDEDRESERRRYHSRNPENDGDDEGDSNSRFGARSFTMQDILGNLVQDMEGRPQASGERSSSGNFSRGSGPMNLADVFPEILSLLNDGTQRGGSGFGGGGRNNRISKLVKNVQNADEDPYFAMESLRELSEHLLMMNQIVIDRVFPVEKLLRGILNILSNPILKGELELQLVSCRCLYNLFEVSPESISMAVDENLVPILQEILQDISYIDLAEQILETLELVSRLHGKEVLQSGALVSCLQYLDFFTIHAQRKAVSIVANSCTKVRMDSFETIQTLFVLLKPIFSNASDRPIVSKLLNALYGVCGGLSNSNMLESLFTFEVVKHLLKLSSAVDSQLEDRLKCLDILSVLVNFSSEISREILESCDLIGTLEECFACYSKSSSASLHETLMFVPKPLLHAIARTLALLLPTEQEQLLSVDAPKQVVLESDNERVNKTLTNLTPLLIEIFINTVDFDVRRCVLVALARVVSFLKSPLVDGIDKSIIHLVGTTLAQNESTLDQGRNQAVISGGLIIGVLSLLDILTARFASHFLPGIRREGIVDLVNKLYEFLEQRVGDSKFSYDENGTVVENAGAISTDTVGSLSDNEEILEDEEEDEYDIQFGAIDIPEQVKPKKIKFEVLRPLSYNYIRVKAYELCKNLSKLFSENQGTVIKELKEIESLVEDLNELDAHKFTGRDWCDLWNRVKNSIFNDHFEISSFELISSGLVSVLSKLVEQYGILSFDPKRTFIQVFGNQLPIFVNILQSALTRLESFRIVECGLQGGEGRVASLGRQMKIKLVYDGDAQADNIAPHLTTITLSIHCIASLKTLGEFLRHRAGQTRFLNSLLPGLSRSSGIGPDDMEDLKNWQFEFLINNNLLNPSDTIFGAVFKSMKQSNRDVSDIWRGVQVVNFRRVKEPSSSQDLGLANIYAQRSISKNEALRPAEDILNLLKFTKVNTVPNDLFVNSKLSAKIARQLEEPLVVAGGVLPDWSLYLTKNYPFLFPFETRIFFLQCTSFGYGRLIQIWRNRIGNAKETNADDPLQQLGRVTRHKLRLSRDTLFLSGLKVLNKYGSSPSVLEIEYQDEVGTGLGPTLEFYASMSREFSKKSLGMWRYEALGSSITQESEYVNTLLFPAPLTSSQDNSKVLELFHHLGTFVARSMLDNRILDLNFNKVFFELTHRISDKASVKAKDTQDMLHLLSLVDPQLEKSLKTLYSESDLESLTLTFTLPGYDIELVENGRSILVNSRNLSEYVERVLDYVLGTGINLQLNSFIEGFSKVFPYTSLLLLTPEEIVQMCGRIKEDWSSATLYGSLIADHGYTMDSPTIHDLICVMSTFNDQERRLFLQFLTGSPKLPIGGFKSLSPRLTVVLKHPEEGMNSDAYLPSVMTCANYFKLPKYTNQQIMRSRITQAMQEGSGAFLLS</sequence>
<dbReference type="SUPFAM" id="SSF56204">
    <property type="entry name" value="Hect, E3 ligase catalytic domain"/>
    <property type="match status" value="1"/>
</dbReference>
<dbReference type="InterPro" id="IPR035983">
    <property type="entry name" value="Hect_E3_ubiquitin_ligase"/>
</dbReference>
<dbReference type="Gene3D" id="3.90.1750.10">
    <property type="entry name" value="Hect, E3 ligase catalytic domains"/>
    <property type="match status" value="1"/>
</dbReference>
<dbReference type="CDD" id="cd00078">
    <property type="entry name" value="HECTc"/>
    <property type="match status" value="1"/>
</dbReference>
<comment type="caution">
    <text evidence="9">The sequence shown here is derived from an EMBL/GenBank/DDBJ whole genome shotgun (WGS) entry which is preliminary data.</text>
</comment>
<evidence type="ECO:0000259" key="8">
    <source>
        <dbReference type="PROSITE" id="PS50237"/>
    </source>
</evidence>
<dbReference type="OrthoDB" id="423283at2759"/>
<dbReference type="Proteomes" id="UP000301737">
    <property type="component" value="Unassembled WGS sequence"/>
</dbReference>
<accession>A0A4C2E822</accession>
<protein>
    <recommendedName>
        <fullName evidence="3">HECT-type E3 ubiquitin transferase</fullName>
        <ecNumber evidence="3">2.3.2.26</ecNumber>
    </recommendedName>
</protein>
<evidence type="ECO:0000256" key="6">
    <source>
        <dbReference type="PROSITE-ProRule" id="PRU00104"/>
    </source>
</evidence>
<evidence type="ECO:0000313" key="10">
    <source>
        <dbReference type="Proteomes" id="UP000301737"/>
    </source>
</evidence>
<dbReference type="PANTHER" id="PTHR45670:SF1">
    <property type="entry name" value="E3 UBIQUITIN-PROTEIN LIGASE HECTD1"/>
    <property type="match status" value="1"/>
</dbReference>
<dbReference type="EMBL" id="BIMX01000018">
    <property type="protein sequence ID" value="GCF00408.1"/>
    <property type="molecule type" value="Genomic_DNA"/>
</dbReference>
<dbReference type="PANTHER" id="PTHR45670">
    <property type="entry name" value="E3 UBIQUITIN-PROTEIN LIGASE TRIP12"/>
    <property type="match status" value="1"/>
</dbReference>
<evidence type="ECO:0000313" key="9">
    <source>
        <dbReference type="EMBL" id="GCF00408.1"/>
    </source>
</evidence>
<keyword evidence="4" id="KW-0808">Transferase</keyword>
<dbReference type="InterPro" id="IPR016024">
    <property type="entry name" value="ARM-type_fold"/>
</dbReference>
<feature type="active site" description="Glycyl thioester intermediate" evidence="6">
    <location>
        <position position="1427"/>
    </location>
</feature>
<dbReference type="GO" id="GO:0061630">
    <property type="term" value="F:ubiquitin protein ligase activity"/>
    <property type="evidence" value="ECO:0007669"/>
    <property type="project" value="UniProtKB-EC"/>
</dbReference>
<feature type="compositionally biased region" description="Acidic residues" evidence="7">
    <location>
        <begin position="23"/>
        <end position="34"/>
    </location>
</feature>
<evidence type="ECO:0000256" key="5">
    <source>
        <dbReference type="ARBA" id="ARBA00022786"/>
    </source>
</evidence>
<dbReference type="Pfam" id="PF25579">
    <property type="entry name" value="TPR_TRIP12_N"/>
    <property type="match status" value="1"/>
</dbReference>
<feature type="compositionally biased region" description="Low complexity" evidence="7">
    <location>
        <begin position="114"/>
        <end position="128"/>
    </location>
</feature>
<dbReference type="Gene3D" id="1.25.10.10">
    <property type="entry name" value="Leucine-rich Repeat Variant"/>
    <property type="match status" value="1"/>
</dbReference>
<evidence type="ECO:0000256" key="4">
    <source>
        <dbReference type="ARBA" id="ARBA00022679"/>
    </source>
</evidence>
<feature type="domain" description="HECT" evidence="8">
    <location>
        <begin position="1128"/>
        <end position="1460"/>
    </location>
</feature>
<organism evidence="9 10">
    <name type="scientific">Zygosaccharomyces mellis</name>
    <dbReference type="NCBI Taxonomy" id="42258"/>
    <lineage>
        <taxon>Eukaryota</taxon>
        <taxon>Fungi</taxon>
        <taxon>Dikarya</taxon>
        <taxon>Ascomycota</taxon>
        <taxon>Saccharomycotina</taxon>
        <taxon>Saccharomycetes</taxon>
        <taxon>Saccharomycetales</taxon>
        <taxon>Saccharomycetaceae</taxon>
        <taxon>Zygosaccharomyces</taxon>
    </lineage>
</organism>
<feature type="region of interest" description="Disordered" evidence="7">
    <location>
        <begin position="108"/>
        <end position="128"/>
    </location>
</feature>
<dbReference type="SUPFAM" id="SSF48371">
    <property type="entry name" value="ARM repeat"/>
    <property type="match status" value="1"/>
</dbReference>
<evidence type="ECO:0000256" key="2">
    <source>
        <dbReference type="ARBA" id="ARBA00006331"/>
    </source>
</evidence>
<dbReference type="GO" id="GO:0000209">
    <property type="term" value="P:protein polyubiquitination"/>
    <property type="evidence" value="ECO:0007669"/>
    <property type="project" value="TreeGrafter"/>
</dbReference>
<reference evidence="9 10" key="1">
    <citation type="submission" date="2019-01" db="EMBL/GenBank/DDBJ databases">
        <title>Draft Genome Sequencing of Zygosaccharomyces mellis Ca-7.</title>
        <authorList>
            <person name="Shiwa Y."/>
            <person name="Kanesaki Y."/>
            <person name="Ishige T."/>
            <person name="Mura K."/>
            <person name="Hori T."/>
            <person name="Tamura T."/>
        </authorList>
    </citation>
    <scope>NUCLEOTIDE SEQUENCE [LARGE SCALE GENOMIC DNA]</scope>
    <source>
        <strain evidence="9 10">Ca-7</strain>
    </source>
</reference>
<comment type="similarity">
    <text evidence="2">Belongs to the UPL family. K-HECT subfamily.</text>
</comment>
<dbReference type="InterPro" id="IPR057948">
    <property type="entry name" value="TPR_TRIP12_N"/>
</dbReference>
<feature type="region of interest" description="Disordered" evidence="7">
    <location>
        <begin position="1"/>
        <end position="89"/>
    </location>
</feature>
<dbReference type="PROSITE" id="PS50237">
    <property type="entry name" value="HECT"/>
    <property type="match status" value="1"/>
</dbReference>
<name>A0A4C2E822_9SACH</name>
<proteinExistence type="inferred from homology"/>
<keyword evidence="5 6" id="KW-0833">Ubl conjugation pathway</keyword>
<evidence type="ECO:0000256" key="1">
    <source>
        <dbReference type="ARBA" id="ARBA00000885"/>
    </source>
</evidence>
<dbReference type="InterPro" id="IPR045322">
    <property type="entry name" value="HECTD1/TRIP12-like"/>
</dbReference>
<dbReference type="GO" id="GO:0016607">
    <property type="term" value="C:nuclear speck"/>
    <property type="evidence" value="ECO:0007669"/>
    <property type="project" value="TreeGrafter"/>
</dbReference>
<dbReference type="InterPro" id="IPR011989">
    <property type="entry name" value="ARM-like"/>
</dbReference>
<evidence type="ECO:0000256" key="7">
    <source>
        <dbReference type="SAM" id="MobiDB-lite"/>
    </source>
</evidence>
<feature type="compositionally biased region" description="Basic and acidic residues" evidence="7">
    <location>
        <begin position="37"/>
        <end position="48"/>
    </location>
</feature>